<organism evidence="1 2">
    <name type="scientific">Naganishia cerealis</name>
    <dbReference type="NCBI Taxonomy" id="610337"/>
    <lineage>
        <taxon>Eukaryota</taxon>
        <taxon>Fungi</taxon>
        <taxon>Dikarya</taxon>
        <taxon>Basidiomycota</taxon>
        <taxon>Agaricomycotina</taxon>
        <taxon>Tremellomycetes</taxon>
        <taxon>Filobasidiales</taxon>
        <taxon>Filobasidiaceae</taxon>
        <taxon>Naganishia</taxon>
    </lineage>
</organism>
<protein>
    <submittedName>
        <fullName evidence="1">Uncharacterized protein</fullName>
    </submittedName>
</protein>
<name>A0ACC2VLV2_9TREE</name>
<proteinExistence type="predicted"/>
<evidence type="ECO:0000313" key="1">
    <source>
        <dbReference type="EMBL" id="KAJ9100389.1"/>
    </source>
</evidence>
<accession>A0ACC2VLV2</accession>
<comment type="caution">
    <text evidence="1">The sequence shown here is derived from an EMBL/GenBank/DDBJ whole genome shotgun (WGS) entry which is preliminary data.</text>
</comment>
<gene>
    <name evidence="1" type="ORF">QFC19_005527</name>
</gene>
<evidence type="ECO:0000313" key="2">
    <source>
        <dbReference type="Proteomes" id="UP001241377"/>
    </source>
</evidence>
<keyword evidence="2" id="KW-1185">Reference proteome</keyword>
<reference evidence="1" key="1">
    <citation type="submission" date="2023-04" db="EMBL/GenBank/DDBJ databases">
        <title>Draft Genome sequencing of Naganishia species isolated from polar environments using Oxford Nanopore Technology.</title>
        <authorList>
            <person name="Leo P."/>
            <person name="Venkateswaran K."/>
        </authorList>
    </citation>
    <scope>NUCLEOTIDE SEQUENCE</scope>
    <source>
        <strain evidence="1">MNA-CCFEE 5261</strain>
    </source>
</reference>
<dbReference type="Proteomes" id="UP001241377">
    <property type="component" value="Unassembled WGS sequence"/>
</dbReference>
<dbReference type="EMBL" id="JASBWR010000063">
    <property type="protein sequence ID" value="KAJ9100389.1"/>
    <property type="molecule type" value="Genomic_DNA"/>
</dbReference>
<sequence>MDHDWALSPSKQSSLYLHEVGGEPGYPTHHDGFGDQDPYLLHQLDNNIFDGSSSTPHHVDSNYGTPVTAGASTGSNSRIDTTPGAFSMESSMFILPEGVPIDDEHQPQSTAYPPTGGIKTPGLLANKHLAHDSQKAFVSPILPGQNEKSYNDQHYYHTHRSGGDTPQQHQPPSQHVRPDAVFTPLVSPAVTPHDSQVNVNKAAPVQTSFEPLTSPALNARPDIDRRRSSSSAYGTAEDQPSHKRRTPHGTPVMGPNGSTRKVKQSPSLKGRSHRSGASLNSFEKLPESLVAPPRSSGDSTPMYPPQRKQVMDFSNGGDGAAPAMMGFTMGRLSEQQPHGHSRSSSSSANTSPVIGTQGSKGRFEKPDYKRTSHKIAEQGRRNRMNTAVQELASLIPPSFNSEESVPSKANTVEMASKYIRTLLSEIDEMRRK</sequence>